<gene>
    <name evidence="1" type="primary">FAM120B_2</name>
    <name evidence="1" type="ORF">TNIN_222831</name>
</gene>
<dbReference type="OrthoDB" id="6354174at2759"/>
<proteinExistence type="predicted"/>
<name>A0A8X6MIE7_9ARAC</name>
<comment type="caution">
    <text evidence="1">The sequence shown here is derived from an EMBL/GenBank/DDBJ whole genome shotgun (WGS) entry which is preliminary data.</text>
</comment>
<evidence type="ECO:0000313" key="2">
    <source>
        <dbReference type="Proteomes" id="UP000886998"/>
    </source>
</evidence>
<reference evidence="1" key="1">
    <citation type="submission" date="2020-08" db="EMBL/GenBank/DDBJ databases">
        <title>Multicomponent nature underlies the extraordinary mechanical properties of spider dragline silk.</title>
        <authorList>
            <person name="Kono N."/>
            <person name="Nakamura H."/>
            <person name="Mori M."/>
            <person name="Yoshida Y."/>
            <person name="Ohtoshi R."/>
            <person name="Malay A.D."/>
            <person name="Moran D.A.P."/>
            <person name="Tomita M."/>
            <person name="Numata K."/>
            <person name="Arakawa K."/>
        </authorList>
    </citation>
    <scope>NUCLEOTIDE SEQUENCE</scope>
</reference>
<evidence type="ECO:0000313" key="1">
    <source>
        <dbReference type="EMBL" id="GFS56080.1"/>
    </source>
</evidence>
<keyword evidence="1" id="KW-0675">Receptor</keyword>
<protein>
    <submittedName>
        <fullName evidence="1">Constitutive coactivator of peroxisome proliferator-activated receptor gamma</fullName>
    </submittedName>
</protein>
<accession>A0A8X6MIE7</accession>
<dbReference type="AlphaFoldDB" id="A0A8X6MIE7"/>
<organism evidence="1 2">
    <name type="scientific">Trichonephila inaurata madagascariensis</name>
    <dbReference type="NCBI Taxonomy" id="2747483"/>
    <lineage>
        <taxon>Eukaryota</taxon>
        <taxon>Metazoa</taxon>
        <taxon>Ecdysozoa</taxon>
        <taxon>Arthropoda</taxon>
        <taxon>Chelicerata</taxon>
        <taxon>Arachnida</taxon>
        <taxon>Araneae</taxon>
        <taxon>Araneomorphae</taxon>
        <taxon>Entelegynae</taxon>
        <taxon>Araneoidea</taxon>
        <taxon>Nephilidae</taxon>
        <taxon>Trichonephila</taxon>
        <taxon>Trichonephila inaurata</taxon>
    </lineage>
</organism>
<sequence>MNDCLGPKSYNVSKPTKKKRNTAVVVQKICDLIRFKKWTGDFTHREELEDISKQVFHNKNNTDLFRAGLKKYAIDSSVPLLSISSNIDSKLVEAINEKHYNGSSVCIYNLFCKNEYGSLKVSYSVI</sequence>
<keyword evidence="2" id="KW-1185">Reference proteome</keyword>
<dbReference type="Proteomes" id="UP000886998">
    <property type="component" value="Unassembled WGS sequence"/>
</dbReference>
<dbReference type="EMBL" id="BMAV01027073">
    <property type="protein sequence ID" value="GFS56080.1"/>
    <property type="molecule type" value="Genomic_DNA"/>
</dbReference>